<feature type="transmembrane region" description="Helical" evidence="1">
    <location>
        <begin position="178"/>
        <end position="201"/>
    </location>
</feature>
<keyword evidence="1" id="KW-0812">Transmembrane</keyword>
<name>S0FNM2_RUMCE</name>
<feature type="transmembrane region" description="Helical" evidence="1">
    <location>
        <begin position="221"/>
        <end position="248"/>
    </location>
</feature>
<dbReference type="STRING" id="1195236.CTER_4220"/>
<feature type="transmembrane region" description="Helical" evidence="1">
    <location>
        <begin position="26"/>
        <end position="44"/>
    </location>
</feature>
<reference evidence="2 3" key="1">
    <citation type="journal article" date="2013" name="Genome Announc.">
        <title>Draft Genome Sequence of the Cellulolytic, Mesophilic, Anaerobic Bacterium Clostridium termitidis Strain CT1112 (DSM 5398).</title>
        <authorList>
            <person name="Lal S."/>
            <person name="Ramachandran U."/>
            <person name="Zhang X."/>
            <person name="Munir R."/>
            <person name="Sparling R."/>
            <person name="Levin D.B."/>
        </authorList>
    </citation>
    <scope>NUCLEOTIDE SEQUENCE [LARGE SCALE GENOMIC DNA]</scope>
    <source>
        <strain evidence="2 3">CT1112</strain>
    </source>
</reference>
<dbReference type="Proteomes" id="UP000014155">
    <property type="component" value="Unassembled WGS sequence"/>
</dbReference>
<gene>
    <name evidence="2" type="ORF">CTER_4220</name>
</gene>
<dbReference type="RefSeq" id="WP_004629150.1">
    <property type="nucleotide sequence ID" value="NZ_AORV01000060.1"/>
</dbReference>
<keyword evidence="3" id="KW-1185">Reference proteome</keyword>
<dbReference type="InterPro" id="IPR012507">
    <property type="entry name" value="YibE_F"/>
</dbReference>
<dbReference type="PATRIC" id="fig|1195236.3.peg.4394"/>
<keyword evidence="1" id="KW-1133">Transmembrane helix</keyword>
<evidence type="ECO:0000256" key="1">
    <source>
        <dbReference type="SAM" id="Phobius"/>
    </source>
</evidence>
<evidence type="ECO:0000313" key="3">
    <source>
        <dbReference type="Proteomes" id="UP000014155"/>
    </source>
</evidence>
<accession>S0FNM2</accession>
<comment type="caution">
    <text evidence="2">The sequence shown here is derived from an EMBL/GenBank/DDBJ whole genome shotgun (WGS) entry which is preliminary data.</text>
</comment>
<dbReference type="PANTHER" id="PTHR41771:SF1">
    <property type="entry name" value="MEMBRANE PROTEIN"/>
    <property type="match status" value="1"/>
</dbReference>
<dbReference type="InterPro" id="IPR014564">
    <property type="entry name" value="UCP031503_TM"/>
</dbReference>
<feature type="transmembrane region" description="Helical" evidence="1">
    <location>
        <begin position="77"/>
        <end position="95"/>
    </location>
</feature>
<evidence type="ECO:0000313" key="2">
    <source>
        <dbReference type="EMBL" id="EMS70078.1"/>
    </source>
</evidence>
<dbReference type="eggNOG" id="COG5438">
    <property type="taxonomic scope" value="Bacteria"/>
</dbReference>
<feature type="transmembrane region" description="Helical" evidence="1">
    <location>
        <begin position="51"/>
        <end position="71"/>
    </location>
</feature>
<dbReference type="EMBL" id="AORV01000060">
    <property type="protein sequence ID" value="EMS70078.1"/>
    <property type="molecule type" value="Genomic_DNA"/>
</dbReference>
<sequence>MSVTFVLLIILLFLMAVVGENRGLKSFAILIVNFFTFFAMLKLISSGIDPVKATVIGCIAISSITLFLINGFNKKTVSSFIAVCLVVLLTLLLVYKIGSDARLQGFSNENPGRAAYLSYYVHIDFSKLVICEILIGLIGAVIDVSISISSSMQEIFSNNSYINKHDLLKSGINIGRDILGTMTNTLLFAYIGGFMTLLLWFDITNYPLSKLINSKLFCPEVFQILCSGIGIILIIPVTAIVTSAILLIKFPAGKLSGSH</sequence>
<dbReference type="AlphaFoldDB" id="S0FNM2"/>
<proteinExistence type="predicted"/>
<dbReference type="Pfam" id="PF07907">
    <property type="entry name" value="YibE_F"/>
    <property type="match status" value="1"/>
</dbReference>
<protein>
    <submittedName>
        <fullName evidence="2">YibE/F-like protein</fullName>
    </submittedName>
</protein>
<keyword evidence="1" id="KW-0472">Membrane</keyword>
<dbReference type="PIRSF" id="PIRSF031503">
    <property type="entry name" value="UCP031503_mp"/>
    <property type="match status" value="1"/>
</dbReference>
<dbReference type="PANTHER" id="PTHR41771">
    <property type="entry name" value="MEMBRANE PROTEIN-RELATED"/>
    <property type="match status" value="1"/>
</dbReference>
<organism evidence="2 3">
    <name type="scientific">Ruminiclostridium cellobioparum subsp. termitidis CT1112</name>
    <dbReference type="NCBI Taxonomy" id="1195236"/>
    <lineage>
        <taxon>Bacteria</taxon>
        <taxon>Bacillati</taxon>
        <taxon>Bacillota</taxon>
        <taxon>Clostridia</taxon>
        <taxon>Eubacteriales</taxon>
        <taxon>Oscillospiraceae</taxon>
        <taxon>Ruminiclostridium</taxon>
    </lineage>
</organism>